<dbReference type="AlphaFoldDB" id="A0A8S1ANE4"/>
<dbReference type="Proteomes" id="UP000494106">
    <property type="component" value="Unassembled WGS sequence"/>
</dbReference>
<keyword evidence="1" id="KW-0175">Coiled coil</keyword>
<evidence type="ECO:0000313" key="4">
    <source>
        <dbReference type="Proteomes" id="UP000494106"/>
    </source>
</evidence>
<evidence type="ECO:0000256" key="2">
    <source>
        <dbReference type="SAM" id="MobiDB-lite"/>
    </source>
</evidence>
<evidence type="ECO:0000256" key="1">
    <source>
        <dbReference type="SAM" id="Coils"/>
    </source>
</evidence>
<name>A0A8S1ANE4_ARCPL</name>
<feature type="coiled-coil region" evidence="1">
    <location>
        <begin position="157"/>
        <end position="184"/>
    </location>
</feature>
<proteinExistence type="predicted"/>
<accession>A0A8S1ANE4</accession>
<keyword evidence="4" id="KW-1185">Reference proteome</keyword>
<reference evidence="3 4" key="1">
    <citation type="submission" date="2020-04" db="EMBL/GenBank/DDBJ databases">
        <authorList>
            <person name="Wallbank WR R."/>
            <person name="Pardo Diaz C."/>
            <person name="Kozak K."/>
            <person name="Martin S."/>
            <person name="Jiggins C."/>
            <person name="Moest M."/>
            <person name="Warren A I."/>
            <person name="Byers J.R.P. K."/>
            <person name="Montejo-Kovacevich G."/>
            <person name="Yen C E."/>
        </authorList>
    </citation>
    <scope>NUCLEOTIDE SEQUENCE [LARGE SCALE GENOMIC DNA]</scope>
</reference>
<sequence>MGKQHRQPASLSSSRSEEPDKEVISGSEERNDILKYDENFMEGKGKNDSMERENTQDSFQEKRENTQDDFQEEKENTQYNSQKRENDDIGRENQQTNNEIEEEEYETDAIKGEESNEWKRAIEEELEALRRNHTWTEVDLPPNKTPIETKKKFYRAKKLHEKEINLLQTENEKLKARQEVMEVAMREVYTDCKKDAEKRMIKKVTLKIGEKFM</sequence>
<organism evidence="3 4">
    <name type="scientific">Arctia plantaginis</name>
    <name type="common">Wood tiger moth</name>
    <name type="synonym">Phalaena plantaginis</name>
    <dbReference type="NCBI Taxonomy" id="874455"/>
    <lineage>
        <taxon>Eukaryota</taxon>
        <taxon>Metazoa</taxon>
        <taxon>Ecdysozoa</taxon>
        <taxon>Arthropoda</taxon>
        <taxon>Hexapoda</taxon>
        <taxon>Insecta</taxon>
        <taxon>Pterygota</taxon>
        <taxon>Neoptera</taxon>
        <taxon>Endopterygota</taxon>
        <taxon>Lepidoptera</taxon>
        <taxon>Glossata</taxon>
        <taxon>Ditrysia</taxon>
        <taxon>Noctuoidea</taxon>
        <taxon>Erebidae</taxon>
        <taxon>Arctiinae</taxon>
        <taxon>Arctia</taxon>
    </lineage>
</organism>
<feature type="region of interest" description="Disordered" evidence="2">
    <location>
        <begin position="1"/>
        <end position="116"/>
    </location>
</feature>
<evidence type="ECO:0000313" key="3">
    <source>
        <dbReference type="EMBL" id="CAB3249497.1"/>
    </source>
</evidence>
<comment type="caution">
    <text evidence="3">The sequence shown here is derived from an EMBL/GenBank/DDBJ whole genome shotgun (WGS) entry which is preliminary data.</text>
</comment>
<gene>
    <name evidence="3" type="ORF">APLA_LOCUS12084</name>
</gene>
<feature type="compositionally biased region" description="Basic and acidic residues" evidence="2">
    <location>
        <begin position="15"/>
        <end position="66"/>
    </location>
</feature>
<dbReference type="OrthoDB" id="6375801at2759"/>
<feature type="compositionally biased region" description="Basic and acidic residues" evidence="2">
    <location>
        <begin position="82"/>
        <end position="91"/>
    </location>
</feature>
<protein>
    <submittedName>
        <fullName evidence="3">Uncharacterized protein</fullName>
    </submittedName>
</protein>
<dbReference type="EMBL" id="CADEBC010000540">
    <property type="protein sequence ID" value="CAB3249497.1"/>
    <property type="molecule type" value="Genomic_DNA"/>
</dbReference>